<feature type="transmembrane region" description="Helical" evidence="2">
    <location>
        <begin position="31"/>
        <end position="54"/>
    </location>
</feature>
<dbReference type="AlphaFoldDB" id="A0A8J5MER4"/>
<dbReference type="FunFam" id="3.40.50.1110:FF:000002">
    <property type="entry name" value="isoamyl acetate-hydrolyzing esterase 1 homolog"/>
    <property type="match status" value="2"/>
</dbReference>
<dbReference type="InterPro" id="IPR001087">
    <property type="entry name" value="GDSL"/>
</dbReference>
<keyword evidence="2" id="KW-0812">Transmembrane</keyword>
<dbReference type="GO" id="GO:0016788">
    <property type="term" value="F:hydrolase activity, acting on ester bonds"/>
    <property type="evidence" value="ECO:0007669"/>
    <property type="project" value="InterPro"/>
</dbReference>
<dbReference type="PANTHER" id="PTHR14209">
    <property type="entry name" value="ISOAMYL ACETATE-HYDROLYZING ESTERASE 1"/>
    <property type="match status" value="1"/>
</dbReference>
<keyword evidence="2" id="KW-0472">Membrane</keyword>
<dbReference type="Pfam" id="PF13472">
    <property type="entry name" value="Lipase_GDSL_2"/>
    <property type="match status" value="2"/>
</dbReference>
<dbReference type="EMBL" id="JAENGY010000797">
    <property type="protein sequence ID" value="KAG6956490.1"/>
    <property type="molecule type" value="Genomic_DNA"/>
</dbReference>
<dbReference type="Pfam" id="PF00657">
    <property type="entry name" value="Lipase_GDSL"/>
    <property type="match status" value="1"/>
</dbReference>
<reference evidence="4" key="1">
    <citation type="submission" date="2021-01" db="EMBL/GenBank/DDBJ databases">
        <title>Phytophthora aleatoria, a newly-described species from Pinus radiata is distinct from Phytophthora cactorum isolates based on comparative genomics.</title>
        <authorList>
            <person name="Mcdougal R."/>
            <person name="Panda P."/>
            <person name="Williams N."/>
            <person name="Studholme D.J."/>
        </authorList>
    </citation>
    <scope>NUCLEOTIDE SEQUENCE</scope>
    <source>
        <strain evidence="4">NZFS 4037</strain>
    </source>
</reference>
<evidence type="ECO:0000313" key="4">
    <source>
        <dbReference type="EMBL" id="KAG6956490.1"/>
    </source>
</evidence>
<keyword evidence="2" id="KW-1133">Transmembrane helix</keyword>
<name>A0A8J5MER4_9STRA</name>
<dbReference type="CDD" id="cd01838">
    <property type="entry name" value="Isoamyl_acetate_hydrolase_like"/>
    <property type="match status" value="1"/>
</dbReference>
<dbReference type="Proteomes" id="UP000709295">
    <property type="component" value="Unassembled WGS sequence"/>
</dbReference>
<protein>
    <recommendedName>
        <fullName evidence="3">SGNH hydrolase-type esterase domain-containing protein</fullName>
    </recommendedName>
</protein>
<dbReference type="PANTHER" id="PTHR14209:SF19">
    <property type="entry name" value="ISOAMYL ACETATE-HYDROLYZING ESTERASE 1 HOMOLOG"/>
    <property type="match status" value="1"/>
</dbReference>
<dbReference type="InterPro" id="IPR045136">
    <property type="entry name" value="Iah1-like"/>
</dbReference>
<organism evidence="4 5">
    <name type="scientific">Phytophthora aleatoria</name>
    <dbReference type="NCBI Taxonomy" id="2496075"/>
    <lineage>
        <taxon>Eukaryota</taxon>
        <taxon>Sar</taxon>
        <taxon>Stramenopiles</taxon>
        <taxon>Oomycota</taxon>
        <taxon>Peronosporomycetes</taxon>
        <taxon>Peronosporales</taxon>
        <taxon>Peronosporaceae</taxon>
        <taxon>Phytophthora</taxon>
    </lineage>
</organism>
<feature type="domain" description="SGNH hydrolase-type esterase" evidence="3">
    <location>
        <begin position="864"/>
        <end position="1057"/>
    </location>
</feature>
<keyword evidence="5" id="KW-1185">Reference proteome</keyword>
<gene>
    <name evidence="4" type="ORF">JG688_00011401</name>
</gene>
<accession>A0A8J5MER4</accession>
<feature type="transmembrane region" description="Helical" evidence="2">
    <location>
        <begin position="283"/>
        <end position="301"/>
    </location>
</feature>
<feature type="domain" description="SGNH hydrolase-type esterase" evidence="3">
    <location>
        <begin position="564"/>
        <end position="758"/>
    </location>
</feature>
<comment type="caution">
    <text evidence="4">The sequence shown here is derived from an EMBL/GenBank/DDBJ whole genome shotgun (WGS) entry which is preliminary data.</text>
</comment>
<evidence type="ECO:0000259" key="3">
    <source>
        <dbReference type="Pfam" id="PF13472"/>
    </source>
</evidence>
<evidence type="ECO:0000256" key="1">
    <source>
        <dbReference type="ARBA" id="ARBA00022801"/>
    </source>
</evidence>
<evidence type="ECO:0000313" key="5">
    <source>
        <dbReference type="Proteomes" id="UP000709295"/>
    </source>
</evidence>
<dbReference type="InterPro" id="IPR013830">
    <property type="entry name" value="SGNH_hydro"/>
</dbReference>
<proteinExistence type="predicted"/>
<sequence>MIPTPIKPTKHSPLFTLPGSFSRPSINAKRSLLACFALVAYIAWSLGAWEALLIESGLCPKLRPTVLLAGDSLTEKGTNPKANGWVTLLQNDYTRSANVVPRGLSGYNTRWKHERDKKGVIDRTNEMAGKYAQVCVETAYKLGLPVVNLYSYFNDMPKWRRNNMLGDGLHLNTRGNKLMYDQLMDKIKSEFPDVVHKLERWQLPSFSKLVQSDPWVPDDTDEDTNSTLAIAVYCRNWILARLGVSLSSIYTAMASPPEKPKLPSPSPPPALTTRALISKPKRILLALFAVAAYIVWSFSAWEAILERTSIRPQLRPMMVLVGDSLTEKGTMPKNNGWVTLLQSDYRRSVNVVPRGLSGYNTKWYLKYGVPSIQGEISSGVYMPTLITIWLGANDAALPNGTAMAQHVPVESYKENLVLLVLSFQTMAPDAGILLITPPYVDDKVQQKNARKYKGDKKDMVAHSNTMAGIYARACVEMANKLKLPVLDLHTYFNNMTEWERKNVLEDGLHLNMRGNNFMYQQLRLKIDAEFPNVSHKLDRWQIPSYETWIEADPWFPDDDNRTRDSLTEKGLIPSSMGWATMLQSDCRRTVDVVSRGLAGYNTKWYLKHAMPIVQDEIIGHSYSPILITIWLGANDAALPDGSSSESHIPIDEYQDNLAKLVIDFQAITPTSRILLITPPYVDDAVQKRNAEANEGDKKGLIAHSNEMAGKYARACVDTAKRVGVPVLDLHTYFNSLSKRKRKDLLEDGLHFNTTGNALMYEKLREIIESEFEDVAQKLEHWQFPHFEDFVETDPWTPDSTTVDFTNVRPPPALSYLRLIPDQRKMPLAMLTLRRLLPQRGISFFTTSTGSRTASATSLRPKLLLLGDSLTQEGTDPDLGGWVAQLQHRYTRSADVVVRGLYGYSTEIFIKHALPNLRKDLSSWPEPPAFVAVWLGGNDSALLSGYEAALHVPIPKYRANLREIVQTVQEEAPDAAILMITPPAVNDRARHQVWSDPDGELDFSNDGVGEYARACIEEAESLAVSVLDFHTIMNELHEQERCACQYDGLHFNQKGNELVIGHVLAAIEREFPSLAKRLDAWEHPDYLELLGNTDEN</sequence>
<evidence type="ECO:0000256" key="2">
    <source>
        <dbReference type="SAM" id="Phobius"/>
    </source>
</evidence>
<keyword evidence="1" id="KW-0378">Hydrolase</keyword>